<dbReference type="GO" id="GO:0016787">
    <property type="term" value="F:hydrolase activity"/>
    <property type="evidence" value="ECO:0007669"/>
    <property type="project" value="UniProtKB-KW"/>
</dbReference>
<proteinExistence type="inferred from homology"/>
<dbReference type="AlphaFoldDB" id="A0A2Z6P8L7"/>
<dbReference type="OrthoDB" id="967166at2759"/>
<keyword evidence="5" id="KW-0456">Lyase</keyword>
<evidence type="ECO:0000256" key="1">
    <source>
        <dbReference type="ARBA" id="ARBA00007469"/>
    </source>
</evidence>
<evidence type="ECO:0000256" key="6">
    <source>
        <dbReference type="RuleBase" id="RU004328"/>
    </source>
</evidence>
<evidence type="ECO:0000256" key="5">
    <source>
        <dbReference type="ARBA" id="ARBA00023239"/>
    </source>
</evidence>
<dbReference type="GO" id="GO:0005576">
    <property type="term" value="C:extracellular region"/>
    <property type="evidence" value="ECO:0007669"/>
    <property type="project" value="TreeGrafter"/>
</dbReference>
<keyword evidence="2" id="KW-0540">Nuclease</keyword>
<evidence type="ECO:0000256" key="2">
    <source>
        <dbReference type="ARBA" id="ARBA00022722"/>
    </source>
</evidence>
<organism evidence="7 8">
    <name type="scientific">Trifolium subterraneum</name>
    <name type="common">Subterranean clover</name>
    <dbReference type="NCBI Taxonomy" id="3900"/>
    <lineage>
        <taxon>Eukaryota</taxon>
        <taxon>Viridiplantae</taxon>
        <taxon>Streptophyta</taxon>
        <taxon>Embryophyta</taxon>
        <taxon>Tracheophyta</taxon>
        <taxon>Spermatophyta</taxon>
        <taxon>Magnoliopsida</taxon>
        <taxon>eudicotyledons</taxon>
        <taxon>Gunneridae</taxon>
        <taxon>Pentapetalae</taxon>
        <taxon>rosids</taxon>
        <taxon>fabids</taxon>
        <taxon>Fabales</taxon>
        <taxon>Fabaceae</taxon>
        <taxon>Papilionoideae</taxon>
        <taxon>50 kb inversion clade</taxon>
        <taxon>NPAAA clade</taxon>
        <taxon>Hologalegina</taxon>
        <taxon>IRL clade</taxon>
        <taxon>Trifolieae</taxon>
        <taxon>Trifolium</taxon>
    </lineage>
</organism>
<keyword evidence="3" id="KW-0255">Endonuclease</keyword>
<dbReference type="GO" id="GO:0033897">
    <property type="term" value="F:ribonuclease T2 activity"/>
    <property type="evidence" value="ECO:0007669"/>
    <property type="project" value="InterPro"/>
</dbReference>
<dbReference type="PANTHER" id="PTHR11240">
    <property type="entry name" value="RIBONUCLEASE T2"/>
    <property type="match status" value="1"/>
</dbReference>
<gene>
    <name evidence="7" type="ORF">TSUD_363860</name>
</gene>
<dbReference type="GO" id="GO:0003723">
    <property type="term" value="F:RNA binding"/>
    <property type="evidence" value="ECO:0007669"/>
    <property type="project" value="InterPro"/>
</dbReference>
<dbReference type="PANTHER" id="PTHR11240:SF75">
    <property type="entry name" value="RIBONUCLEASE 3"/>
    <property type="match status" value="1"/>
</dbReference>
<protein>
    <submittedName>
        <fullName evidence="7">Uncharacterized protein</fullName>
    </submittedName>
</protein>
<evidence type="ECO:0000313" key="7">
    <source>
        <dbReference type="EMBL" id="GAU38947.1"/>
    </source>
</evidence>
<dbReference type="InterPro" id="IPR001568">
    <property type="entry name" value="RNase_T2-like"/>
</dbReference>
<name>A0A2Z6P8L7_TRISU</name>
<dbReference type="Gene3D" id="3.90.730.10">
    <property type="entry name" value="Ribonuclease T2-like"/>
    <property type="match status" value="1"/>
</dbReference>
<dbReference type="Proteomes" id="UP000242715">
    <property type="component" value="Unassembled WGS sequence"/>
</dbReference>
<dbReference type="GO" id="GO:0006401">
    <property type="term" value="P:RNA catabolic process"/>
    <property type="evidence" value="ECO:0007669"/>
    <property type="project" value="TreeGrafter"/>
</dbReference>
<keyword evidence="4" id="KW-0378">Hydrolase</keyword>
<evidence type="ECO:0000256" key="4">
    <source>
        <dbReference type="ARBA" id="ARBA00022801"/>
    </source>
</evidence>
<comment type="similarity">
    <text evidence="1 6">Belongs to the RNase T2 family.</text>
</comment>
<evidence type="ECO:0000313" key="8">
    <source>
        <dbReference type="Proteomes" id="UP000242715"/>
    </source>
</evidence>
<keyword evidence="8" id="KW-1185">Reference proteome</keyword>
<dbReference type="SUPFAM" id="SSF55895">
    <property type="entry name" value="Ribonuclease Rh-like"/>
    <property type="match status" value="1"/>
</dbReference>
<reference evidence="8" key="1">
    <citation type="journal article" date="2017" name="Front. Plant Sci.">
        <title>Climate Clever Clovers: New Paradigm to Reduce the Environmental Footprint of Ruminants by Breeding Low Methanogenic Forages Utilizing Haplotype Variation.</title>
        <authorList>
            <person name="Kaur P."/>
            <person name="Appels R."/>
            <person name="Bayer P.E."/>
            <person name="Keeble-Gagnere G."/>
            <person name="Wang J."/>
            <person name="Hirakawa H."/>
            <person name="Shirasawa K."/>
            <person name="Vercoe P."/>
            <person name="Stefanova K."/>
            <person name="Durmic Z."/>
            <person name="Nichols P."/>
            <person name="Revell C."/>
            <person name="Isobe S.N."/>
            <person name="Edwards D."/>
            <person name="Erskine W."/>
        </authorList>
    </citation>
    <scope>NUCLEOTIDE SEQUENCE [LARGE SCALE GENOMIC DNA]</scope>
    <source>
        <strain evidence="8">cv. Daliak</strain>
    </source>
</reference>
<dbReference type="Pfam" id="PF00445">
    <property type="entry name" value="Ribonuclease_T2"/>
    <property type="match status" value="1"/>
</dbReference>
<sequence>MASGLKTSPHLTQNKCTTVPLVEQVLDPLKPRIENVWPSLTGNDIDLWTYEWKVHGTCSTMTAYDYFKLALDLYAKSDIKGLLQKSKSYITPGTKPILKKDIEDAIKLGTGSAPQLNCDKNSGNLLEVRLCFHTSTNPKDFEILPYYHIMQTVLNNTIISSTCPSQRLQPSIDILDGIKGFQTSLTHSQSSVSSLVSKSYAFLTVHWSSLDNPLPPVLTIAGSIGAKDNSITNIHQLHLPLKKSSPPIPLKLLHALFFNNHIRNATLLNYLAIESST</sequence>
<dbReference type="InterPro" id="IPR036430">
    <property type="entry name" value="RNase_T2-like_sf"/>
</dbReference>
<evidence type="ECO:0000256" key="3">
    <source>
        <dbReference type="ARBA" id="ARBA00022759"/>
    </source>
</evidence>
<dbReference type="EMBL" id="DF973739">
    <property type="protein sequence ID" value="GAU38947.1"/>
    <property type="molecule type" value="Genomic_DNA"/>
</dbReference>
<accession>A0A2Z6P8L7</accession>